<dbReference type="InParanoid" id="L2GTD3"/>
<proteinExistence type="predicted"/>
<dbReference type="VEuPathDB" id="MicrosporidiaDB:VCUG_01868"/>
<keyword evidence="3" id="KW-1185">Reference proteome</keyword>
<keyword evidence="1" id="KW-1133">Transmembrane helix</keyword>
<feature type="transmembrane region" description="Helical" evidence="1">
    <location>
        <begin position="103"/>
        <end position="123"/>
    </location>
</feature>
<evidence type="ECO:0000313" key="2">
    <source>
        <dbReference type="EMBL" id="ELA46642.1"/>
    </source>
</evidence>
<feature type="transmembrane region" description="Helical" evidence="1">
    <location>
        <begin position="6"/>
        <end position="23"/>
    </location>
</feature>
<dbReference type="OMA" id="TICIMDV"/>
<feature type="transmembrane region" description="Helical" evidence="1">
    <location>
        <begin position="59"/>
        <end position="75"/>
    </location>
</feature>
<evidence type="ECO:0008006" key="4">
    <source>
        <dbReference type="Google" id="ProtNLM"/>
    </source>
</evidence>
<dbReference type="Proteomes" id="UP000011081">
    <property type="component" value="Unassembled WGS sequence"/>
</dbReference>
<keyword evidence="1" id="KW-0472">Membrane</keyword>
<feature type="transmembrane region" description="Helical" evidence="1">
    <location>
        <begin position="230"/>
        <end position="252"/>
    </location>
</feature>
<accession>L2GTD3</accession>
<dbReference type="OrthoDB" id="10311965at2759"/>
<evidence type="ECO:0000313" key="3">
    <source>
        <dbReference type="Proteomes" id="UP000011081"/>
    </source>
</evidence>
<feature type="transmembrane region" description="Helical" evidence="1">
    <location>
        <begin position="35"/>
        <end position="53"/>
    </location>
</feature>
<feature type="transmembrane region" description="Helical" evidence="1">
    <location>
        <begin position="159"/>
        <end position="180"/>
    </location>
</feature>
<feature type="transmembrane region" description="Helical" evidence="1">
    <location>
        <begin position="192"/>
        <end position="210"/>
    </location>
</feature>
<gene>
    <name evidence="2" type="ORF">VCUG_01868</name>
</gene>
<organism evidence="2 3">
    <name type="scientific">Vavraia culicis (isolate floridensis)</name>
    <name type="common">Microsporidian parasite</name>
    <dbReference type="NCBI Taxonomy" id="948595"/>
    <lineage>
        <taxon>Eukaryota</taxon>
        <taxon>Fungi</taxon>
        <taxon>Fungi incertae sedis</taxon>
        <taxon>Microsporidia</taxon>
        <taxon>Pleistophoridae</taxon>
        <taxon>Vavraia</taxon>
    </lineage>
</organism>
<dbReference type="EMBL" id="GL877437">
    <property type="protein sequence ID" value="ELA46642.1"/>
    <property type="molecule type" value="Genomic_DNA"/>
</dbReference>
<protein>
    <recommendedName>
        <fullName evidence="4">Zinc/iron permease</fullName>
    </recommendedName>
</protein>
<dbReference type="GeneID" id="19879737"/>
<dbReference type="HOGENOM" id="CLU_1090656_0_0_1"/>
<keyword evidence="1" id="KW-0812">Transmembrane</keyword>
<dbReference type="RefSeq" id="XP_008074880.1">
    <property type="nucleotide sequence ID" value="XM_008076689.1"/>
</dbReference>
<reference evidence="3" key="1">
    <citation type="submission" date="2011-03" db="EMBL/GenBank/DDBJ databases">
        <title>The genome sequence of Vavraia culicis strain floridensis.</title>
        <authorList>
            <consortium name="The Broad Institute Genome Sequencing Platform"/>
            <person name="Cuomo C."/>
            <person name="Becnel J."/>
            <person name="Sanscrainte N."/>
            <person name="Young S.K."/>
            <person name="Zeng Q."/>
            <person name="Gargeya S."/>
            <person name="Fitzgerald M."/>
            <person name="Haas B."/>
            <person name="Abouelleil A."/>
            <person name="Alvarado L."/>
            <person name="Arachchi H.M."/>
            <person name="Berlin A."/>
            <person name="Chapman S.B."/>
            <person name="Gearin G."/>
            <person name="Goldberg J."/>
            <person name="Griggs A."/>
            <person name="Gujja S."/>
            <person name="Hansen M."/>
            <person name="Heiman D."/>
            <person name="Howarth C."/>
            <person name="Larimer J."/>
            <person name="Lui A."/>
            <person name="MacDonald P.J.P."/>
            <person name="McCowen C."/>
            <person name="Montmayeur A."/>
            <person name="Murphy C."/>
            <person name="Neiman D."/>
            <person name="Pearson M."/>
            <person name="Priest M."/>
            <person name="Roberts A."/>
            <person name="Saif S."/>
            <person name="Shea T."/>
            <person name="Sisk P."/>
            <person name="Stolte C."/>
            <person name="Sykes S."/>
            <person name="Wortman J."/>
            <person name="Nusbaum C."/>
            <person name="Birren B."/>
        </authorList>
    </citation>
    <scope>NUCLEOTIDE SEQUENCE [LARGE SCALE GENOMIC DNA]</scope>
    <source>
        <strain evidence="3">floridensis</strain>
    </source>
</reference>
<name>L2GTD3_VAVCU</name>
<dbReference type="AlphaFoldDB" id="L2GTD3"/>
<evidence type="ECO:0000256" key="1">
    <source>
        <dbReference type="SAM" id="Phobius"/>
    </source>
</evidence>
<sequence>MYRNYLPVILFLFHLVSTMLFPNPRRQKINYFLQYFARGMILSMMVVCMLPGIFKSSSFLPIACTFLPFILLSLFERISAKSESMSEAERSTFMKKLSRRQNIIFVLAVLLHTLSDTICIMDVPDINLLKSMVGYGIQKFLESSLIAIFIHLTEIRMPLTYSIVYMYALSAPVGALLGMYTRGHTSVNCADLKCGLTGVSFGLLFFNFVSELLSGGIHHQDVLHGKYDSMGLLAYGLGFFAMTVAGYSFTVLSKV</sequence>